<protein>
    <submittedName>
        <fullName evidence="1 3">Uncharacterized protein</fullName>
    </submittedName>
</protein>
<organism evidence="3">
    <name type="scientific">Nippostrongylus brasiliensis</name>
    <name type="common">Rat hookworm</name>
    <dbReference type="NCBI Taxonomy" id="27835"/>
    <lineage>
        <taxon>Eukaryota</taxon>
        <taxon>Metazoa</taxon>
        <taxon>Ecdysozoa</taxon>
        <taxon>Nematoda</taxon>
        <taxon>Chromadorea</taxon>
        <taxon>Rhabditida</taxon>
        <taxon>Rhabditina</taxon>
        <taxon>Rhabditomorpha</taxon>
        <taxon>Strongyloidea</taxon>
        <taxon>Heligmosomidae</taxon>
        <taxon>Nippostrongylus</taxon>
    </lineage>
</organism>
<dbReference type="Proteomes" id="UP000271162">
    <property type="component" value="Unassembled WGS sequence"/>
</dbReference>
<proteinExistence type="predicted"/>
<dbReference type="EMBL" id="UYSL01024309">
    <property type="protein sequence ID" value="VDL83328.1"/>
    <property type="molecule type" value="Genomic_DNA"/>
</dbReference>
<evidence type="ECO:0000313" key="3">
    <source>
        <dbReference type="WBParaSite" id="NBR_0001959301-mRNA-1"/>
    </source>
</evidence>
<evidence type="ECO:0000313" key="1">
    <source>
        <dbReference type="EMBL" id="VDL83328.1"/>
    </source>
</evidence>
<evidence type="ECO:0000313" key="2">
    <source>
        <dbReference type="Proteomes" id="UP000271162"/>
    </source>
</evidence>
<reference evidence="1 2" key="2">
    <citation type="submission" date="2018-11" db="EMBL/GenBank/DDBJ databases">
        <authorList>
            <consortium name="Pathogen Informatics"/>
        </authorList>
    </citation>
    <scope>NUCLEOTIDE SEQUENCE [LARGE SCALE GENOMIC DNA]</scope>
</reference>
<sequence>MRGRLPTIPGCADVQARIKRSAAINDRSSLQSVDSGVSSLEQVILTHLLSFRTRSKFVLVKVVGFCYVVTWSHIAVRDRIARQRLGINTSFCMSDFTRFD</sequence>
<reference evidence="3" key="1">
    <citation type="submission" date="2017-02" db="UniProtKB">
        <authorList>
            <consortium name="WormBaseParasite"/>
        </authorList>
    </citation>
    <scope>IDENTIFICATION</scope>
</reference>
<name>A0A0N4YQS1_NIPBR</name>
<dbReference type="AlphaFoldDB" id="A0A0N4YQS1"/>
<dbReference type="WBParaSite" id="NBR_0001959301-mRNA-1">
    <property type="protein sequence ID" value="NBR_0001959301-mRNA-1"/>
    <property type="gene ID" value="NBR_0001959301"/>
</dbReference>
<accession>A0A0N4YQS1</accession>
<keyword evidence="2" id="KW-1185">Reference proteome</keyword>
<gene>
    <name evidence="1" type="ORF">NBR_LOCUS19594</name>
</gene>